<evidence type="ECO:0000313" key="11">
    <source>
        <dbReference type="Proteomes" id="UP000286510"/>
    </source>
</evidence>
<dbReference type="VEuPathDB" id="FungiDB:H257_17666"/>
<dbReference type="Gene3D" id="1.20.1250.20">
    <property type="entry name" value="MFS general substrate transporter like domains"/>
    <property type="match status" value="1"/>
</dbReference>
<dbReference type="Proteomes" id="UP000286510">
    <property type="component" value="Unassembled WGS sequence"/>
</dbReference>
<dbReference type="Pfam" id="PF07690">
    <property type="entry name" value="MFS_1"/>
    <property type="match status" value="1"/>
</dbReference>
<feature type="compositionally biased region" description="Basic and acidic residues" evidence="7">
    <location>
        <begin position="395"/>
        <end position="414"/>
    </location>
</feature>
<dbReference type="InterPro" id="IPR008758">
    <property type="entry name" value="Peptidase_S28"/>
</dbReference>
<keyword evidence="2" id="KW-0813">Transport</keyword>
<protein>
    <recommendedName>
        <fullName evidence="9">Major facilitator superfamily (MFS) profile domain-containing protein</fullName>
    </recommendedName>
</protein>
<dbReference type="VEuPathDB" id="FungiDB:H257_17667"/>
<accession>A0A3R6X7A6</accession>
<dbReference type="VEuPathDB" id="FungiDB:H257_17664"/>
<comment type="similarity">
    <text evidence="6">Belongs to the major facilitator superfamily. Spinster (TC 2.A.1.49) family.</text>
</comment>
<dbReference type="GO" id="GO:0006508">
    <property type="term" value="P:proteolysis"/>
    <property type="evidence" value="ECO:0007669"/>
    <property type="project" value="InterPro"/>
</dbReference>
<reference evidence="10 11" key="1">
    <citation type="submission" date="2018-08" db="EMBL/GenBank/DDBJ databases">
        <title>Aphanomyces genome sequencing and annotation.</title>
        <authorList>
            <person name="Minardi D."/>
            <person name="Oidtmann B."/>
            <person name="Van Der Giezen M."/>
            <person name="Studholme D.J."/>
        </authorList>
    </citation>
    <scope>NUCLEOTIDE SEQUENCE [LARGE SCALE GENOMIC DNA]</scope>
    <source>
        <strain evidence="10 11">FDL457</strain>
    </source>
</reference>
<dbReference type="PANTHER" id="PTHR23505:SF79">
    <property type="entry name" value="PROTEIN SPINSTER"/>
    <property type="match status" value="1"/>
</dbReference>
<evidence type="ECO:0000259" key="9">
    <source>
        <dbReference type="PROSITE" id="PS50850"/>
    </source>
</evidence>
<dbReference type="GO" id="GO:0016020">
    <property type="term" value="C:membrane"/>
    <property type="evidence" value="ECO:0007669"/>
    <property type="project" value="UniProtKB-SubCell"/>
</dbReference>
<dbReference type="InterPro" id="IPR011701">
    <property type="entry name" value="MFS"/>
</dbReference>
<feature type="domain" description="Major facilitator superfamily (MFS) profile" evidence="9">
    <location>
        <begin position="89"/>
        <end position="573"/>
    </location>
</feature>
<keyword evidence="3 8" id="KW-0812">Transmembrane</keyword>
<gene>
    <name evidence="10" type="ORF">DYB26_007963</name>
</gene>
<dbReference type="InterPro" id="IPR044770">
    <property type="entry name" value="MFS_spinster-like"/>
</dbReference>
<proteinExistence type="inferred from homology"/>
<keyword evidence="4 8" id="KW-1133">Transmembrane helix</keyword>
<dbReference type="PANTHER" id="PTHR23505">
    <property type="entry name" value="SPINSTER"/>
    <property type="match status" value="1"/>
</dbReference>
<dbReference type="SUPFAM" id="SSF103473">
    <property type="entry name" value="MFS general substrate transporter"/>
    <property type="match status" value="1"/>
</dbReference>
<evidence type="ECO:0000256" key="2">
    <source>
        <dbReference type="ARBA" id="ARBA00022448"/>
    </source>
</evidence>
<evidence type="ECO:0000256" key="3">
    <source>
        <dbReference type="ARBA" id="ARBA00022692"/>
    </source>
</evidence>
<organism evidence="10 11">
    <name type="scientific">Aphanomyces astaci</name>
    <name type="common">Crayfish plague agent</name>
    <dbReference type="NCBI Taxonomy" id="112090"/>
    <lineage>
        <taxon>Eukaryota</taxon>
        <taxon>Sar</taxon>
        <taxon>Stramenopiles</taxon>
        <taxon>Oomycota</taxon>
        <taxon>Saprolegniomycetes</taxon>
        <taxon>Saprolegniales</taxon>
        <taxon>Verrucalvaceae</taxon>
        <taxon>Aphanomyces</taxon>
    </lineage>
</organism>
<feature type="region of interest" description="Disordered" evidence="7">
    <location>
        <begin position="382"/>
        <end position="414"/>
    </location>
</feature>
<evidence type="ECO:0000256" key="8">
    <source>
        <dbReference type="SAM" id="Phobius"/>
    </source>
</evidence>
<feature type="compositionally biased region" description="Polar residues" evidence="7">
    <location>
        <begin position="382"/>
        <end position="394"/>
    </location>
</feature>
<feature type="transmembrane region" description="Helical" evidence="8">
    <location>
        <begin position="356"/>
        <end position="375"/>
    </location>
</feature>
<dbReference type="GO" id="GO:0070008">
    <property type="term" value="F:serine-type exopeptidase activity"/>
    <property type="evidence" value="ECO:0007669"/>
    <property type="project" value="InterPro"/>
</dbReference>
<keyword evidence="5 8" id="KW-0472">Membrane</keyword>
<dbReference type="EMBL" id="QUTF01014503">
    <property type="protein sequence ID" value="RHZ12725.1"/>
    <property type="molecule type" value="Genomic_DNA"/>
</dbReference>
<evidence type="ECO:0000256" key="7">
    <source>
        <dbReference type="SAM" id="MobiDB-lite"/>
    </source>
</evidence>
<dbReference type="AlphaFoldDB" id="A0A3R6X7A6"/>
<feature type="transmembrane region" description="Helical" evidence="8">
    <location>
        <begin position="35"/>
        <end position="56"/>
    </location>
</feature>
<sequence length="573" mass="63272">MLMPCLNSRNTNIINVTADVDHQHTAIVSTLISEAMVILSTLMFLTSSIGFAVYVFTLADGGNEKSIYAIDNCAQPRPQIMQITNVKHIFALLCAINVLNYIDRGIVPGAPIQFQWFIHHTLDIAADRVSIYIGLLVSVFIASYSVFICVFGYLSIRRRPFRLAAFGLILLTLSIALCGLARPMKNYYLLLVGRLLSGVGESSFQAVTPSFIDQHAPPHKRTLWLGLFGCAISAGTALGYSYGSLTAQTIGWDWGFYLTAIAMAPLAYMCYTGIPARFDLPMIQETTQPHQDVIADDMRRGSSLTISFLPELWSVMQSPLFLTATFGWAAYSFTLAGLASFGPAILIGSNTLDEKYASTAFGGIVVLAGLVGSSLSPPSLTNAQSTLSSLPSRSFRSDRNTVRPPRDQAPEDEGLKDCAAAKGLQVPSRVSVFDPHLNLETIDPMYEKEDILFDDVTPLKPHVFTKAVVDHFATTPSYWRQRYYVNDEYWGGPGYPVFFMIGGEAPIQPTDVSHEMFFINTLAIQHKALLLPLEHRYYEQSYPTPDMTVENLAYLTIIAQALKDLARFHGHVV</sequence>
<dbReference type="InterPro" id="IPR036259">
    <property type="entry name" value="MFS_trans_sf"/>
</dbReference>
<feature type="transmembrane region" description="Helical" evidence="8">
    <location>
        <begin position="223"/>
        <end position="242"/>
    </location>
</feature>
<dbReference type="Gene3D" id="3.40.50.1820">
    <property type="entry name" value="alpha/beta hydrolase"/>
    <property type="match status" value="1"/>
</dbReference>
<evidence type="ECO:0000313" key="10">
    <source>
        <dbReference type="EMBL" id="RHZ12725.1"/>
    </source>
</evidence>
<dbReference type="GO" id="GO:0022857">
    <property type="term" value="F:transmembrane transporter activity"/>
    <property type="evidence" value="ECO:0007669"/>
    <property type="project" value="InterPro"/>
</dbReference>
<comment type="caution">
    <text evidence="10">The sequence shown here is derived from an EMBL/GenBank/DDBJ whole genome shotgun (WGS) entry which is preliminary data.</text>
</comment>
<evidence type="ECO:0000256" key="6">
    <source>
        <dbReference type="ARBA" id="ARBA00024338"/>
    </source>
</evidence>
<name>A0A3R6X7A6_APHAT</name>
<evidence type="ECO:0000256" key="4">
    <source>
        <dbReference type="ARBA" id="ARBA00022989"/>
    </source>
</evidence>
<dbReference type="PROSITE" id="PS50850">
    <property type="entry name" value="MFS"/>
    <property type="match status" value="1"/>
</dbReference>
<evidence type="ECO:0000256" key="5">
    <source>
        <dbReference type="ARBA" id="ARBA00023136"/>
    </source>
</evidence>
<dbReference type="InterPro" id="IPR029058">
    <property type="entry name" value="AB_hydrolase_fold"/>
</dbReference>
<feature type="transmembrane region" description="Helical" evidence="8">
    <location>
        <begin position="131"/>
        <end position="156"/>
    </location>
</feature>
<feature type="transmembrane region" description="Helical" evidence="8">
    <location>
        <begin position="163"/>
        <end position="182"/>
    </location>
</feature>
<feature type="transmembrane region" description="Helical" evidence="8">
    <location>
        <begin position="328"/>
        <end position="349"/>
    </location>
</feature>
<comment type="subcellular location">
    <subcellularLocation>
        <location evidence="1">Membrane</location>
        <topology evidence="1">Multi-pass membrane protein</topology>
    </subcellularLocation>
</comment>
<dbReference type="InterPro" id="IPR020846">
    <property type="entry name" value="MFS_dom"/>
</dbReference>
<feature type="transmembrane region" description="Helical" evidence="8">
    <location>
        <begin position="254"/>
        <end position="274"/>
    </location>
</feature>
<evidence type="ECO:0000256" key="1">
    <source>
        <dbReference type="ARBA" id="ARBA00004141"/>
    </source>
</evidence>
<dbReference type="Pfam" id="PF05577">
    <property type="entry name" value="Peptidase_S28"/>
    <property type="match status" value="1"/>
</dbReference>